<gene>
    <name evidence="2" type="ordered locus">REQ_25550</name>
</gene>
<keyword evidence="1" id="KW-0812">Transmembrane</keyword>
<organism evidence="2">
    <name type="scientific">Rhodococcus hoagii (strain 103S)</name>
    <name type="common">Rhodococcus equi</name>
    <dbReference type="NCBI Taxonomy" id="685727"/>
    <lineage>
        <taxon>Bacteria</taxon>
        <taxon>Bacillati</taxon>
        <taxon>Actinomycetota</taxon>
        <taxon>Actinomycetes</taxon>
        <taxon>Mycobacteriales</taxon>
        <taxon>Nocardiaceae</taxon>
        <taxon>Prescottella</taxon>
    </lineage>
</organism>
<feature type="transmembrane region" description="Helical" evidence="1">
    <location>
        <begin position="126"/>
        <end position="145"/>
    </location>
</feature>
<keyword evidence="1" id="KW-1133">Transmembrane helix</keyword>
<dbReference type="Proteomes" id="UP001154400">
    <property type="component" value="Chromosome"/>
</dbReference>
<reference evidence="2" key="1">
    <citation type="journal article" date="2010" name="PLoS Genet.">
        <title>The genome of a pathogenic rhodococcus: cooptive virulence underpinned by key gene acquisitions.</title>
        <authorList>
            <person name="Letek M."/>
            <person name="Gonzalez P."/>
            <person name="Macarthur I."/>
            <person name="Rodriguez H."/>
            <person name="Freeman T.C."/>
            <person name="Valero-Rello A."/>
            <person name="Blanco M."/>
            <person name="Buckley T."/>
            <person name="Cherevach I."/>
            <person name="Fahey R."/>
            <person name="Hapeshi A."/>
            <person name="Holdstock J."/>
            <person name="Leadon D."/>
            <person name="Navas J."/>
            <person name="Ocampo A."/>
            <person name="Quail M.A."/>
            <person name="Sanders M."/>
            <person name="Scortti M.M."/>
            <person name="Prescott J.F."/>
            <person name="Fogarty U."/>
            <person name="Meijer W.G."/>
            <person name="Parkhill J."/>
            <person name="Bentley S.D."/>
            <person name="Vazquez-Boland J.A."/>
        </authorList>
    </citation>
    <scope>NUCLEOTIDE SEQUENCE [LARGE SCALE GENOMIC DNA]</scope>
    <source>
        <strain evidence="2 3">103S</strain>
    </source>
</reference>
<feature type="transmembrane region" description="Helical" evidence="1">
    <location>
        <begin position="20"/>
        <end position="39"/>
    </location>
</feature>
<dbReference type="KEGG" id="req:REQ_25550"/>
<sequence length="158" mass="17066">MSSDTRSTSARKRSATEVVALVFGVVFLVVGIAGFIPGITTDYDTMTWAGHHSDAKLLGIFEVSVLHNIIHLAFGVAGIVMARSMQLARTYLIAGGVVYFAVWIYGVSINRDDAANFIPVNDADNWLHLGLAVAMIVIGGFLPPMETRNAQPASRRMD</sequence>
<protein>
    <submittedName>
        <fullName evidence="2">Integral membrane protein</fullName>
    </submittedName>
</protein>
<dbReference type="RefSeq" id="WP_013416191.1">
    <property type="nucleotide sequence ID" value="NC_014659.1"/>
</dbReference>
<evidence type="ECO:0000313" key="3">
    <source>
        <dbReference type="Proteomes" id="UP000006892"/>
    </source>
</evidence>
<dbReference type="Pfam" id="PF14325">
    <property type="entry name" value="DUF4383"/>
    <property type="match status" value="1"/>
</dbReference>
<evidence type="ECO:0000313" key="2">
    <source>
        <dbReference type="EMBL" id="CBH48591.1"/>
    </source>
</evidence>
<dbReference type="AlphaFoldDB" id="A0A3S5Y7X7"/>
<name>A0A3S5Y7X7_RHOH1</name>
<evidence type="ECO:0000256" key="1">
    <source>
        <dbReference type="SAM" id="Phobius"/>
    </source>
</evidence>
<accession>A0A3S5Y7X7</accession>
<feature type="transmembrane region" description="Helical" evidence="1">
    <location>
        <begin position="59"/>
        <end position="80"/>
    </location>
</feature>
<proteinExistence type="predicted"/>
<keyword evidence="1" id="KW-0472">Membrane</keyword>
<dbReference type="EMBL" id="FN563149">
    <property type="protein sequence ID" value="CBH48591.1"/>
    <property type="molecule type" value="Genomic_DNA"/>
</dbReference>
<feature type="transmembrane region" description="Helical" evidence="1">
    <location>
        <begin position="87"/>
        <end position="106"/>
    </location>
</feature>